<reference evidence="2" key="1">
    <citation type="submission" date="2016-10" db="EMBL/GenBank/DDBJ databases">
        <authorList>
            <person name="Varghese N."/>
            <person name="Submissions S."/>
        </authorList>
    </citation>
    <scope>NUCLEOTIDE SEQUENCE [LARGE SCALE GENOMIC DNA]</scope>
    <source>
        <strain evidence="2">LMG 25967</strain>
    </source>
</reference>
<dbReference type="AlphaFoldDB" id="A0A1H7AJD5"/>
<dbReference type="STRING" id="915471.SAMN05216201_11311"/>
<dbReference type="Proteomes" id="UP000242930">
    <property type="component" value="Unassembled WGS sequence"/>
</dbReference>
<evidence type="ECO:0000313" key="2">
    <source>
        <dbReference type="Proteomes" id="UP000242930"/>
    </source>
</evidence>
<gene>
    <name evidence="1" type="ORF">SAMN05216201_11311</name>
</gene>
<protein>
    <submittedName>
        <fullName evidence="1">Uncharacterized protein</fullName>
    </submittedName>
</protein>
<organism evidence="1 2">
    <name type="scientific">Pseudomonas linyingensis</name>
    <dbReference type="NCBI Taxonomy" id="915471"/>
    <lineage>
        <taxon>Bacteria</taxon>
        <taxon>Pseudomonadati</taxon>
        <taxon>Pseudomonadota</taxon>
        <taxon>Gammaproteobacteria</taxon>
        <taxon>Pseudomonadales</taxon>
        <taxon>Pseudomonadaceae</taxon>
        <taxon>Pseudomonas</taxon>
    </lineage>
</organism>
<evidence type="ECO:0000313" key="1">
    <source>
        <dbReference type="EMBL" id="SEJ64684.1"/>
    </source>
</evidence>
<dbReference type="EMBL" id="FNZE01000013">
    <property type="protein sequence ID" value="SEJ64684.1"/>
    <property type="molecule type" value="Genomic_DNA"/>
</dbReference>
<keyword evidence="2" id="KW-1185">Reference proteome</keyword>
<proteinExistence type="predicted"/>
<sequence length="56" mass="6102">MPAYQAPSRDLSFATHAPFDLENPQGSESVAAETLDTIVESDATFYITHAWGLYPA</sequence>
<dbReference type="RefSeq" id="WP_170847791.1">
    <property type="nucleotide sequence ID" value="NZ_FNZE01000013.1"/>
</dbReference>
<accession>A0A1H7AJD5</accession>
<name>A0A1H7AJD5_9PSED</name>